<dbReference type="AlphaFoldDB" id="A0A8H7ZSF4"/>
<sequence>MQLGIFFSLPTPARPSSPLKVIPPSFFFSLFPCVTRGDYAASEKAAPEV</sequence>
<gene>
    <name evidence="1" type="ORF">BJ554DRAFT_1426</name>
</gene>
<protein>
    <submittedName>
        <fullName evidence="1">Uncharacterized protein</fullName>
    </submittedName>
</protein>
<reference evidence="1 2" key="1">
    <citation type="journal article" name="Sci. Rep.">
        <title>Genome-scale phylogenetic analyses confirm Olpidium as the closest living zoosporic fungus to the non-flagellated, terrestrial fungi.</title>
        <authorList>
            <person name="Chang Y."/>
            <person name="Rochon D."/>
            <person name="Sekimoto S."/>
            <person name="Wang Y."/>
            <person name="Chovatia M."/>
            <person name="Sandor L."/>
            <person name="Salamov A."/>
            <person name="Grigoriev I.V."/>
            <person name="Stajich J.E."/>
            <person name="Spatafora J.W."/>
        </authorList>
    </citation>
    <scope>NUCLEOTIDE SEQUENCE [LARGE SCALE GENOMIC DNA]</scope>
    <source>
        <strain evidence="1">S191</strain>
    </source>
</reference>
<organism evidence="1 2">
    <name type="scientific">Olpidium bornovanus</name>
    <dbReference type="NCBI Taxonomy" id="278681"/>
    <lineage>
        <taxon>Eukaryota</taxon>
        <taxon>Fungi</taxon>
        <taxon>Fungi incertae sedis</taxon>
        <taxon>Olpidiomycota</taxon>
        <taxon>Olpidiomycotina</taxon>
        <taxon>Olpidiomycetes</taxon>
        <taxon>Olpidiales</taxon>
        <taxon>Olpidiaceae</taxon>
        <taxon>Olpidium</taxon>
    </lineage>
</organism>
<name>A0A8H7ZSF4_9FUNG</name>
<dbReference type="EMBL" id="JAEFCI010008600">
    <property type="protein sequence ID" value="KAG5458357.1"/>
    <property type="molecule type" value="Genomic_DNA"/>
</dbReference>
<proteinExistence type="predicted"/>
<comment type="caution">
    <text evidence="1">The sequence shown here is derived from an EMBL/GenBank/DDBJ whole genome shotgun (WGS) entry which is preliminary data.</text>
</comment>
<evidence type="ECO:0000313" key="2">
    <source>
        <dbReference type="Proteomes" id="UP000673691"/>
    </source>
</evidence>
<accession>A0A8H7ZSF4</accession>
<keyword evidence="2" id="KW-1185">Reference proteome</keyword>
<evidence type="ECO:0000313" key="1">
    <source>
        <dbReference type="EMBL" id="KAG5458357.1"/>
    </source>
</evidence>
<dbReference type="Proteomes" id="UP000673691">
    <property type="component" value="Unassembled WGS sequence"/>
</dbReference>